<reference evidence="3" key="1">
    <citation type="submission" date="2016-05" db="EMBL/GenBank/DDBJ databases">
        <authorList>
            <person name="Naeem Raeece"/>
        </authorList>
    </citation>
    <scope>NUCLEOTIDE SEQUENCE [LARGE SCALE GENOMIC DNA]</scope>
</reference>
<sequence>MMVESFLESLPSKIYYRRISNLTDDYCASEHDKVQTTENQLNAYGAIKSVEDKLLRFLCYLSYSGTGNSCEEGCNYLYYWIGNILFDKLKEEKSVTSVINILNNFSRKLGSSRNCRCKFPEGISKEEFTKFKIVHDYCKDYETIRNKITYQNIMCDVKFSAYLVEATSTYDNLYRECITTNSREYCVEVKKQVPRCFQEKLSTLSCQVQDVSHQGLDKENSALSKQSGTMDEQSTFNLSQIFMLATLPIAGIFFFSFIIYKFTPFVSRIRTYLVKKKLIRHNLNYTDRQELTEYTSLQPKSNVERRQINIAYHS</sequence>
<dbReference type="AlphaFoldDB" id="A0A1A8WMY7"/>
<dbReference type="InterPro" id="IPR008780">
    <property type="entry name" value="Plasmodium_Vir"/>
</dbReference>
<organism evidence="2 3">
    <name type="scientific">Plasmodium malariae</name>
    <dbReference type="NCBI Taxonomy" id="5858"/>
    <lineage>
        <taxon>Eukaryota</taxon>
        <taxon>Sar</taxon>
        <taxon>Alveolata</taxon>
        <taxon>Apicomplexa</taxon>
        <taxon>Aconoidasida</taxon>
        <taxon>Haemosporida</taxon>
        <taxon>Plasmodiidae</taxon>
        <taxon>Plasmodium</taxon>
        <taxon>Plasmodium (Plasmodium)</taxon>
    </lineage>
</organism>
<evidence type="ECO:0000313" key="3">
    <source>
        <dbReference type="Proteomes" id="UP000078597"/>
    </source>
</evidence>
<keyword evidence="1" id="KW-1133">Transmembrane helix</keyword>
<evidence type="ECO:0000256" key="1">
    <source>
        <dbReference type="SAM" id="Phobius"/>
    </source>
</evidence>
<gene>
    <name evidence="2" type="ORF">PMALA_042690</name>
</gene>
<evidence type="ECO:0000313" key="2">
    <source>
        <dbReference type="EMBL" id="SBS94248.1"/>
    </source>
</evidence>
<feature type="transmembrane region" description="Helical" evidence="1">
    <location>
        <begin position="241"/>
        <end position="260"/>
    </location>
</feature>
<name>A0A1A8WMY7_PLAMA</name>
<dbReference type="Pfam" id="PF05795">
    <property type="entry name" value="Plasmodium_Vir"/>
    <property type="match status" value="2"/>
</dbReference>
<accession>A0A1A8WMY7</accession>
<keyword evidence="1" id="KW-0472">Membrane</keyword>
<dbReference type="EMBL" id="FLQW01002801">
    <property type="protein sequence ID" value="SBS94248.1"/>
    <property type="molecule type" value="Genomic_DNA"/>
</dbReference>
<dbReference type="VEuPathDB" id="PlasmoDB:PmUG01_03033400"/>
<proteinExistence type="predicted"/>
<keyword evidence="1" id="KW-0812">Transmembrane</keyword>
<dbReference type="Proteomes" id="UP000078597">
    <property type="component" value="Unassembled WGS sequence"/>
</dbReference>
<protein>
    <submittedName>
        <fullName evidence="2">PIR Superfamily Protein</fullName>
    </submittedName>
</protein>